<dbReference type="GO" id="GO:0016746">
    <property type="term" value="F:acyltransferase activity"/>
    <property type="evidence" value="ECO:0007669"/>
    <property type="project" value="UniProtKB-KW"/>
</dbReference>
<feature type="domain" description="LRAT" evidence="1">
    <location>
        <begin position="36"/>
        <end position="109"/>
    </location>
</feature>
<sequence>MLYIGTVDDELAKQNDKPFGDSVKKADRNKRMYIHFTHLNGGEVKMHSLLNTKRDSPLRINNLTQWQMPSFPPKDAIKRAIDSLGCRIKFEMVRRNCQHFVFSIKHGVSFIPIGEGYSCFNKDKFRNHSVHNVLPGSAKLKQMYSTKDAPPNSVFVQVHGESWVNVIEDYMPTLIVDTEANTVDFSVVPPDAWELNWALLKFIHEKVKEIWTLKLTKDGQALKEPALRNALNALTVLEWNFLVQQMYTISVTKRSADNLKVRYYGTVQYCLSIRSIKTSIAGLNTGSGSCTGGGSGIGTAIDRPQAFEKYLSGLYPI</sequence>
<gene>
    <name evidence="2" type="ORF">DdX_22463</name>
</gene>
<comment type="caution">
    <text evidence="2">The sequence shown here is derived from an EMBL/GenBank/DDBJ whole genome shotgun (WGS) entry which is preliminary data.</text>
</comment>
<dbReference type="Proteomes" id="UP001201812">
    <property type="component" value="Unassembled WGS sequence"/>
</dbReference>
<keyword evidence="2" id="KW-0808">Transferase</keyword>
<name>A0AAD4MDL3_9BILA</name>
<reference evidence="2" key="1">
    <citation type="submission" date="2022-01" db="EMBL/GenBank/DDBJ databases">
        <title>Genome Sequence Resource for Two Populations of Ditylenchus destructor, the Migratory Endoparasitic Phytonematode.</title>
        <authorList>
            <person name="Zhang H."/>
            <person name="Lin R."/>
            <person name="Xie B."/>
        </authorList>
    </citation>
    <scope>NUCLEOTIDE SEQUENCE</scope>
    <source>
        <strain evidence="2">BazhouSP</strain>
    </source>
</reference>
<keyword evidence="2" id="KW-0012">Acyltransferase</keyword>
<evidence type="ECO:0000259" key="1">
    <source>
        <dbReference type="Pfam" id="PF04970"/>
    </source>
</evidence>
<keyword evidence="3" id="KW-1185">Reference proteome</keyword>
<dbReference type="EMBL" id="JAKKPZ010001200">
    <property type="protein sequence ID" value="KAI1690467.1"/>
    <property type="molecule type" value="Genomic_DNA"/>
</dbReference>
<dbReference type="Gene3D" id="3.90.1720.10">
    <property type="entry name" value="endopeptidase domain like (from Nostoc punctiforme)"/>
    <property type="match status" value="1"/>
</dbReference>
<evidence type="ECO:0000313" key="3">
    <source>
        <dbReference type="Proteomes" id="UP001201812"/>
    </source>
</evidence>
<evidence type="ECO:0000313" key="2">
    <source>
        <dbReference type="EMBL" id="KAI1690467.1"/>
    </source>
</evidence>
<proteinExistence type="predicted"/>
<accession>A0AAD4MDL3</accession>
<dbReference type="InterPro" id="IPR007053">
    <property type="entry name" value="LRAT_dom"/>
</dbReference>
<dbReference type="AlphaFoldDB" id="A0AAD4MDL3"/>
<organism evidence="2 3">
    <name type="scientific">Ditylenchus destructor</name>
    <dbReference type="NCBI Taxonomy" id="166010"/>
    <lineage>
        <taxon>Eukaryota</taxon>
        <taxon>Metazoa</taxon>
        <taxon>Ecdysozoa</taxon>
        <taxon>Nematoda</taxon>
        <taxon>Chromadorea</taxon>
        <taxon>Rhabditida</taxon>
        <taxon>Tylenchina</taxon>
        <taxon>Tylenchomorpha</taxon>
        <taxon>Sphaerularioidea</taxon>
        <taxon>Anguinidae</taxon>
        <taxon>Anguininae</taxon>
        <taxon>Ditylenchus</taxon>
    </lineage>
</organism>
<protein>
    <submittedName>
        <fullName evidence="2">Lecithin retinol acyltransferase domain-containing protein</fullName>
    </submittedName>
</protein>
<dbReference type="Pfam" id="PF04970">
    <property type="entry name" value="LRAT"/>
    <property type="match status" value="1"/>
</dbReference>